<gene>
    <name evidence="1" type="ORF">Prum_070400</name>
</gene>
<sequence>MCDIVAICDICKASIDDFRGLLYVDMDDVRRVEDAWTAHEKANPHGSEIRELASLPDRAKWYALHDACGVAREHDIYPIELGALTNMRQLVSWTAHLLEKTWLNSTNWDDVLRSVAQEGVEGPLRVSN</sequence>
<dbReference type="Proteomes" id="UP000482960">
    <property type="component" value="Unassembled WGS sequence"/>
</dbReference>
<evidence type="ECO:0000313" key="2">
    <source>
        <dbReference type="Proteomes" id="UP000482960"/>
    </source>
</evidence>
<keyword evidence="2" id="KW-1185">Reference proteome</keyword>
<proteinExistence type="predicted"/>
<comment type="caution">
    <text evidence="1">The sequence shown here is derived from an EMBL/GenBank/DDBJ whole genome shotgun (WGS) entry which is preliminary data.</text>
</comment>
<dbReference type="EMBL" id="BLPG01000001">
    <property type="protein sequence ID" value="GFJ93398.1"/>
    <property type="molecule type" value="Genomic_DNA"/>
</dbReference>
<name>A0A6V8LEM2_9ACTN</name>
<organism evidence="1 2">
    <name type="scientific">Phytohabitans rumicis</name>
    <dbReference type="NCBI Taxonomy" id="1076125"/>
    <lineage>
        <taxon>Bacteria</taxon>
        <taxon>Bacillati</taxon>
        <taxon>Actinomycetota</taxon>
        <taxon>Actinomycetes</taxon>
        <taxon>Micromonosporales</taxon>
        <taxon>Micromonosporaceae</taxon>
    </lineage>
</organism>
<protein>
    <submittedName>
        <fullName evidence="1">Uncharacterized protein</fullName>
    </submittedName>
</protein>
<dbReference type="AlphaFoldDB" id="A0A6V8LEM2"/>
<reference evidence="1 2" key="2">
    <citation type="submission" date="2020-03" db="EMBL/GenBank/DDBJ databases">
        <authorList>
            <person name="Ichikawa N."/>
            <person name="Kimura A."/>
            <person name="Kitahashi Y."/>
            <person name="Uohara A."/>
        </authorList>
    </citation>
    <scope>NUCLEOTIDE SEQUENCE [LARGE SCALE GENOMIC DNA]</scope>
    <source>
        <strain evidence="1 2">NBRC 108638</strain>
    </source>
</reference>
<dbReference type="RefSeq" id="WP_173080034.1">
    <property type="nucleotide sequence ID" value="NZ_BAABJB010000068.1"/>
</dbReference>
<accession>A0A6V8LEM2</accession>
<reference evidence="1 2" key="1">
    <citation type="submission" date="2020-03" db="EMBL/GenBank/DDBJ databases">
        <title>Whole genome shotgun sequence of Phytohabitans rumicis NBRC 108638.</title>
        <authorList>
            <person name="Komaki H."/>
            <person name="Tamura T."/>
        </authorList>
    </citation>
    <scope>NUCLEOTIDE SEQUENCE [LARGE SCALE GENOMIC DNA]</scope>
    <source>
        <strain evidence="1 2">NBRC 108638</strain>
    </source>
</reference>
<evidence type="ECO:0000313" key="1">
    <source>
        <dbReference type="EMBL" id="GFJ93398.1"/>
    </source>
</evidence>